<evidence type="ECO:0000256" key="1">
    <source>
        <dbReference type="ARBA" id="ARBA00023125"/>
    </source>
</evidence>
<accession>A0A848IL16</accession>
<evidence type="ECO:0000313" key="4">
    <source>
        <dbReference type="Proteomes" id="UP000544134"/>
    </source>
</evidence>
<sequence length="138" mass="15790">MESKPKENLEPPISFSLGCVDMSVFAERLRLLRSARQMTQVRLAELLEVNPRVYNRWERGLATPQFDTAVRIADILQVTLDELAGRTAAPAEPKIHNHELSNLYHQVDSLPDAEQQALILVIDSFVRKTQVQKVMNRR</sequence>
<dbReference type="InterPro" id="IPR010982">
    <property type="entry name" value="Lambda_DNA-bd_dom_sf"/>
</dbReference>
<dbReference type="PANTHER" id="PTHR46558">
    <property type="entry name" value="TRACRIPTIONAL REGULATORY PROTEIN-RELATED-RELATED"/>
    <property type="match status" value="1"/>
</dbReference>
<dbReference type="Pfam" id="PF01381">
    <property type="entry name" value="HTH_3"/>
    <property type="match status" value="1"/>
</dbReference>
<name>A0A848IL16_9BURK</name>
<keyword evidence="4" id="KW-1185">Reference proteome</keyword>
<gene>
    <name evidence="3" type="ORF">HHL24_19150</name>
</gene>
<dbReference type="Proteomes" id="UP000544134">
    <property type="component" value="Unassembled WGS sequence"/>
</dbReference>
<dbReference type="Gene3D" id="1.10.260.40">
    <property type="entry name" value="lambda repressor-like DNA-binding domains"/>
    <property type="match status" value="1"/>
</dbReference>
<dbReference type="GO" id="GO:0003677">
    <property type="term" value="F:DNA binding"/>
    <property type="evidence" value="ECO:0007669"/>
    <property type="project" value="UniProtKB-KW"/>
</dbReference>
<dbReference type="CDD" id="cd00093">
    <property type="entry name" value="HTH_XRE"/>
    <property type="match status" value="1"/>
</dbReference>
<proteinExistence type="predicted"/>
<evidence type="ECO:0000259" key="2">
    <source>
        <dbReference type="PROSITE" id="PS50943"/>
    </source>
</evidence>
<dbReference type="InterPro" id="IPR001387">
    <property type="entry name" value="Cro/C1-type_HTH"/>
</dbReference>
<comment type="caution">
    <text evidence="3">The sequence shown here is derived from an EMBL/GenBank/DDBJ whole genome shotgun (WGS) entry which is preliminary data.</text>
</comment>
<keyword evidence="1" id="KW-0238">DNA-binding</keyword>
<dbReference type="PANTHER" id="PTHR46558:SF11">
    <property type="entry name" value="HTH-TYPE TRANSCRIPTIONAL REGULATOR XRE"/>
    <property type="match status" value="1"/>
</dbReference>
<dbReference type="AlphaFoldDB" id="A0A848IL16"/>
<feature type="domain" description="HTH cro/C1-type" evidence="2">
    <location>
        <begin position="29"/>
        <end position="83"/>
    </location>
</feature>
<dbReference type="EMBL" id="JABBGJ010000019">
    <property type="protein sequence ID" value="NMM00047.1"/>
    <property type="molecule type" value="Genomic_DNA"/>
</dbReference>
<dbReference type="PROSITE" id="PS50943">
    <property type="entry name" value="HTH_CROC1"/>
    <property type="match status" value="1"/>
</dbReference>
<organism evidence="3 4">
    <name type="scientific">Paraburkholderia polaris</name>
    <dbReference type="NCBI Taxonomy" id="2728848"/>
    <lineage>
        <taxon>Bacteria</taxon>
        <taxon>Pseudomonadati</taxon>
        <taxon>Pseudomonadota</taxon>
        <taxon>Betaproteobacteria</taxon>
        <taxon>Burkholderiales</taxon>
        <taxon>Burkholderiaceae</taxon>
        <taxon>Paraburkholderia</taxon>
    </lineage>
</organism>
<dbReference type="SUPFAM" id="SSF47413">
    <property type="entry name" value="lambda repressor-like DNA-binding domains"/>
    <property type="match status" value="1"/>
</dbReference>
<reference evidence="3 4" key="1">
    <citation type="submission" date="2020-04" db="EMBL/GenBank/DDBJ databases">
        <title>Paraburkholderia sp. RP-4-7 isolated from soil.</title>
        <authorList>
            <person name="Dahal R.H."/>
        </authorList>
    </citation>
    <scope>NUCLEOTIDE SEQUENCE [LARGE SCALE GENOMIC DNA]</scope>
    <source>
        <strain evidence="3 4">RP-4-7</strain>
    </source>
</reference>
<dbReference type="SMART" id="SM00530">
    <property type="entry name" value="HTH_XRE"/>
    <property type="match status" value="1"/>
</dbReference>
<dbReference type="RefSeq" id="WP_169486994.1">
    <property type="nucleotide sequence ID" value="NZ_JABBGJ010000019.1"/>
</dbReference>
<evidence type="ECO:0000313" key="3">
    <source>
        <dbReference type="EMBL" id="NMM00047.1"/>
    </source>
</evidence>
<protein>
    <submittedName>
        <fullName evidence="3">Helix-turn-helix transcriptional regulator</fullName>
    </submittedName>
</protein>